<dbReference type="Proteomes" id="UP000187013">
    <property type="component" value="Unassembled WGS sequence"/>
</dbReference>
<organism evidence="3 4">
    <name type="scientific">Zygosaccharomyces rouxii</name>
    <dbReference type="NCBI Taxonomy" id="4956"/>
    <lineage>
        <taxon>Eukaryota</taxon>
        <taxon>Fungi</taxon>
        <taxon>Dikarya</taxon>
        <taxon>Ascomycota</taxon>
        <taxon>Saccharomycotina</taxon>
        <taxon>Saccharomycetes</taxon>
        <taxon>Saccharomycetales</taxon>
        <taxon>Saccharomycetaceae</taxon>
        <taxon>Zygosaccharomyces</taxon>
    </lineage>
</organism>
<feature type="signal peptide" evidence="2">
    <location>
        <begin position="1"/>
        <end position="16"/>
    </location>
</feature>
<evidence type="ECO:0000313" key="3">
    <source>
        <dbReference type="EMBL" id="GAV46784.1"/>
    </source>
</evidence>
<evidence type="ECO:0000256" key="2">
    <source>
        <dbReference type="SAM" id="SignalP"/>
    </source>
</evidence>
<feature type="compositionally biased region" description="Low complexity" evidence="1">
    <location>
        <begin position="84"/>
        <end position="107"/>
    </location>
</feature>
<feature type="region of interest" description="Disordered" evidence="1">
    <location>
        <begin position="44"/>
        <end position="138"/>
    </location>
</feature>
<dbReference type="EMBL" id="BDGX01000001">
    <property type="protein sequence ID" value="GAV46784.1"/>
    <property type="molecule type" value="Genomic_DNA"/>
</dbReference>
<dbReference type="OrthoDB" id="10568720at2759"/>
<reference evidence="3 4" key="1">
    <citation type="submission" date="2016-08" db="EMBL/GenBank/DDBJ databases">
        <title>Draft genome sequence of allopolyploid Zygosaccharomyces rouxii.</title>
        <authorList>
            <person name="Watanabe J."/>
            <person name="Uehara K."/>
            <person name="Mogi Y."/>
            <person name="Tsukioka Y."/>
        </authorList>
    </citation>
    <scope>NUCLEOTIDE SEQUENCE [LARGE SCALE GENOMIC DNA]</scope>
    <source>
        <strain evidence="3 4">NBRC 110957</strain>
    </source>
</reference>
<evidence type="ECO:0000256" key="1">
    <source>
        <dbReference type="SAM" id="MobiDB-lite"/>
    </source>
</evidence>
<feature type="compositionally biased region" description="Polar residues" evidence="1">
    <location>
        <begin position="69"/>
        <end position="83"/>
    </location>
</feature>
<name>A0A1Q2ZTU6_ZYGRO</name>
<protein>
    <submittedName>
        <fullName evidence="3">Uncharacterized protein</fullName>
    </submittedName>
</protein>
<dbReference type="eggNOG" id="ENOG502T276">
    <property type="taxonomic scope" value="Eukaryota"/>
</dbReference>
<dbReference type="AlphaFoldDB" id="A0A1Q2ZTU6"/>
<accession>A0A1Q2ZTU6</accession>
<comment type="caution">
    <text evidence="3">The sequence shown here is derived from an EMBL/GenBank/DDBJ whole genome shotgun (WGS) entry which is preliminary data.</text>
</comment>
<proteinExistence type="predicted"/>
<evidence type="ECO:0000313" key="4">
    <source>
        <dbReference type="Proteomes" id="UP000187013"/>
    </source>
</evidence>
<keyword evidence="2" id="KW-0732">Signal</keyword>
<feature type="compositionally biased region" description="Low complexity" evidence="1">
    <location>
        <begin position="120"/>
        <end position="136"/>
    </location>
</feature>
<feature type="chain" id="PRO_5010385280" evidence="2">
    <location>
        <begin position="17"/>
        <end position="159"/>
    </location>
</feature>
<gene>
    <name evidence="3" type="ORF">ZYGR_0A03800</name>
</gene>
<sequence length="159" mass="15879">MKFILPLAVVAPIAEAHLIQRDNIDPSSRSSVNTVYTFIGSGSSSNVLQMQSSSSSPSETSDSARESSALSQLLHASTVSAPQSTEFSSASVTSSPSNMSASGSSDASSKKHTGTNTGDKPSSSPSSSSTKSAASSGAANHLDVPIMAGGIAVAAIAML</sequence>
<feature type="compositionally biased region" description="Low complexity" evidence="1">
    <location>
        <begin position="44"/>
        <end position="61"/>
    </location>
</feature>